<comment type="caution">
    <text evidence="5">The sequence shown here is derived from an EMBL/GenBank/DDBJ whole genome shotgun (WGS) entry which is preliminary data.</text>
</comment>
<feature type="compositionally biased region" description="Polar residues" evidence="3">
    <location>
        <begin position="1"/>
        <end position="14"/>
    </location>
</feature>
<feature type="region of interest" description="Disordered" evidence="3">
    <location>
        <begin position="1"/>
        <end position="51"/>
    </location>
</feature>
<organism evidence="5 6">
    <name type="scientific">Lasallia pustulata</name>
    <dbReference type="NCBI Taxonomy" id="136370"/>
    <lineage>
        <taxon>Eukaryota</taxon>
        <taxon>Fungi</taxon>
        <taxon>Dikarya</taxon>
        <taxon>Ascomycota</taxon>
        <taxon>Pezizomycotina</taxon>
        <taxon>Lecanoromycetes</taxon>
        <taxon>OSLEUM clade</taxon>
        <taxon>Umbilicariomycetidae</taxon>
        <taxon>Umbilicariales</taxon>
        <taxon>Umbilicariaceae</taxon>
        <taxon>Lasallia</taxon>
    </lineage>
</organism>
<dbReference type="EMBL" id="VXIT01000007">
    <property type="protein sequence ID" value="KAA6411583.1"/>
    <property type="molecule type" value="Genomic_DNA"/>
</dbReference>
<dbReference type="InterPro" id="IPR000719">
    <property type="entry name" value="Prot_kinase_dom"/>
</dbReference>
<dbReference type="Gene3D" id="1.10.510.10">
    <property type="entry name" value="Transferase(Phosphotransferase) domain 1"/>
    <property type="match status" value="1"/>
</dbReference>
<evidence type="ECO:0000313" key="6">
    <source>
        <dbReference type="Proteomes" id="UP000324767"/>
    </source>
</evidence>
<evidence type="ECO:0000256" key="1">
    <source>
        <dbReference type="ARBA" id="ARBA00022741"/>
    </source>
</evidence>
<feature type="compositionally biased region" description="Polar residues" evidence="3">
    <location>
        <begin position="117"/>
        <end position="146"/>
    </location>
</feature>
<dbReference type="PROSITE" id="PS00108">
    <property type="entry name" value="PROTEIN_KINASE_ST"/>
    <property type="match status" value="1"/>
</dbReference>
<proteinExistence type="predicted"/>
<feature type="compositionally biased region" description="Low complexity" evidence="3">
    <location>
        <begin position="315"/>
        <end position="341"/>
    </location>
</feature>
<keyword evidence="5" id="KW-0418">Kinase</keyword>
<feature type="region of interest" description="Disordered" evidence="3">
    <location>
        <begin position="303"/>
        <end position="341"/>
    </location>
</feature>
<dbReference type="SUPFAM" id="SSF56112">
    <property type="entry name" value="Protein kinase-like (PK-like)"/>
    <property type="match status" value="1"/>
</dbReference>
<dbReference type="OrthoDB" id="410920at2759"/>
<dbReference type="GO" id="GO:0005524">
    <property type="term" value="F:ATP binding"/>
    <property type="evidence" value="ECO:0007669"/>
    <property type="project" value="UniProtKB-KW"/>
</dbReference>
<feature type="compositionally biased region" description="Low complexity" evidence="3">
    <location>
        <begin position="186"/>
        <end position="195"/>
    </location>
</feature>
<evidence type="ECO:0000259" key="4">
    <source>
        <dbReference type="PROSITE" id="PS50011"/>
    </source>
</evidence>
<dbReference type="PANTHER" id="PTHR24346">
    <property type="entry name" value="MAP/MICROTUBULE AFFINITY-REGULATING KINASE"/>
    <property type="match status" value="1"/>
</dbReference>
<sequence length="690" mass="74241">MRQTESQDVPSRTPSAHDRAKSNPQPAPLSPSSTAQATAPSGAVGQEGNKTRARNLTAFEQNASSQPISSVALQALPTIASPHTPSPRLHLQTDIRPQGYALGPSISTNPDPVPETSLRQTSSTASIPRRNTSVRSTLSAAPSTVGSLSPASLLSSPATGPFADITPLPSPIAGGSPGPWHKVPESSEMPSPASAFDTISISPPSNLEPSAHVRTTPKKHRAYHGLISAAAAADGPRSQIGTANDSSHARNRTLSEYVPNGIQIPRSRNIAVSGSEAPPGSEPLSPPEQQLHREEYLALQRGLAPSVPRPPTPPRSNRSGLDNSDSESLSSSSPPSKSPLPLWYEARSIKGNKLERWRAIRQLGKGTFSTVMLATSEGTEDGSLAYSTDLAQLSRDEEHLDLKTLVAVKICERGPVGGADEKKAETSLKRELDILKSIHHPSLVQLKAVNILETRALLVLNYCAGGDLFELASLKLELLVPSLIRRIFAELVAAVRYLHSKYIVHRDIKLENVLVNLPISALSSITDWQTYASPVVTLTDLGLGRWIPKPPESPLLETRCGSEDYCAPEVLMGQEYDGRATDAWALGVLLYAIMEGRLPFDPVPGSRRQSPASHRIARCEWSWVRFADCDGEWDPEKGKELAGAKECVEGLLKRARSRWALEKVGTLEWVRGAVQVAGGLRREEDDEAAA</sequence>
<feature type="domain" description="Protein kinase" evidence="4">
    <location>
        <begin position="357"/>
        <end position="670"/>
    </location>
</feature>
<dbReference type="GO" id="GO:0004674">
    <property type="term" value="F:protein serine/threonine kinase activity"/>
    <property type="evidence" value="ECO:0007669"/>
    <property type="project" value="TreeGrafter"/>
</dbReference>
<feature type="region of interest" description="Disordered" evidence="3">
    <location>
        <begin position="79"/>
        <end position="153"/>
    </location>
</feature>
<evidence type="ECO:0000256" key="2">
    <source>
        <dbReference type="ARBA" id="ARBA00022840"/>
    </source>
</evidence>
<dbReference type="Pfam" id="PF00069">
    <property type="entry name" value="Pkinase"/>
    <property type="match status" value="1"/>
</dbReference>
<dbReference type="SMART" id="SM00220">
    <property type="entry name" value="S_TKc"/>
    <property type="match status" value="1"/>
</dbReference>
<dbReference type="PANTHER" id="PTHR24346:SF30">
    <property type="entry name" value="MATERNAL EMBRYONIC LEUCINE ZIPPER KINASE"/>
    <property type="match status" value="1"/>
</dbReference>
<feature type="compositionally biased region" description="Low complexity" evidence="3">
    <location>
        <begin position="30"/>
        <end position="41"/>
    </location>
</feature>
<dbReference type="GO" id="GO:0035556">
    <property type="term" value="P:intracellular signal transduction"/>
    <property type="evidence" value="ECO:0007669"/>
    <property type="project" value="TreeGrafter"/>
</dbReference>
<feature type="region of interest" description="Disordered" evidence="3">
    <location>
        <begin position="271"/>
        <end position="290"/>
    </location>
</feature>
<dbReference type="InterPro" id="IPR008271">
    <property type="entry name" value="Ser/Thr_kinase_AS"/>
</dbReference>
<reference evidence="5 6" key="1">
    <citation type="submission" date="2019-09" db="EMBL/GenBank/DDBJ databases">
        <title>The hologenome of the rock-dwelling lichen Lasallia pustulata.</title>
        <authorList>
            <person name="Greshake Tzovaras B."/>
            <person name="Segers F."/>
            <person name="Bicker A."/>
            <person name="Dal Grande F."/>
            <person name="Otte J."/>
            <person name="Hankeln T."/>
            <person name="Schmitt I."/>
            <person name="Ebersberger I."/>
        </authorList>
    </citation>
    <scope>NUCLEOTIDE SEQUENCE [LARGE SCALE GENOMIC DNA]</scope>
    <source>
        <strain evidence="5">A1-1</strain>
    </source>
</reference>
<feature type="region of interest" description="Disordered" evidence="3">
    <location>
        <begin position="165"/>
        <end position="251"/>
    </location>
</feature>
<evidence type="ECO:0000256" key="3">
    <source>
        <dbReference type="SAM" id="MobiDB-lite"/>
    </source>
</evidence>
<dbReference type="Proteomes" id="UP000324767">
    <property type="component" value="Unassembled WGS sequence"/>
</dbReference>
<name>A0A5M8PSB7_9LECA</name>
<protein>
    <submittedName>
        <fullName evidence="5">CAMK kinase</fullName>
    </submittedName>
</protein>
<keyword evidence="1" id="KW-0547">Nucleotide-binding</keyword>
<keyword evidence="5" id="KW-0808">Transferase</keyword>
<feature type="compositionally biased region" description="Polar residues" evidence="3">
    <location>
        <begin position="197"/>
        <end position="208"/>
    </location>
</feature>
<dbReference type="PROSITE" id="PS50011">
    <property type="entry name" value="PROTEIN_KINASE_DOM"/>
    <property type="match status" value="1"/>
</dbReference>
<dbReference type="InterPro" id="IPR011009">
    <property type="entry name" value="Kinase-like_dom_sf"/>
</dbReference>
<evidence type="ECO:0000313" key="5">
    <source>
        <dbReference type="EMBL" id="KAA6411583.1"/>
    </source>
</evidence>
<dbReference type="FunFam" id="1.10.510.10:FF:000640">
    <property type="entry name" value="Serine/threonine-protein kinase PRR1"/>
    <property type="match status" value="1"/>
</dbReference>
<accession>A0A5M8PSB7</accession>
<dbReference type="AlphaFoldDB" id="A0A5M8PSB7"/>
<dbReference type="GO" id="GO:0005737">
    <property type="term" value="C:cytoplasm"/>
    <property type="evidence" value="ECO:0007669"/>
    <property type="project" value="TreeGrafter"/>
</dbReference>
<gene>
    <name evidence="5" type="ORF">FRX48_04863</name>
</gene>
<keyword evidence="2" id="KW-0067">ATP-binding</keyword>